<dbReference type="EMBL" id="PP511608">
    <property type="protein sequence ID" value="XCD05905.1"/>
    <property type="molecule type" value="Genomic_DNA"/>
</dbReference>
<feature type="domain" description="Type II/III secretion system secretin-like" evidence="1">
    <location>
        <begin position="224"/>
        <end position="351"/>
    </location>
</feature>
<accession>A0AAU8B6U8</accession>
<reference evidence="3" key="1">
    <citation type="submission" date="2024-03" db="EMBL/GenBank/DDBJ databases">
        <title>Diverse circular DNA viruses in blood, oral, and fecal samples of captive lemurs.</title>
        <authorList>
            <person name="Paietta E.N."/>
            <person name="Kraberger S."/>
            <person name="Lund M.C."/>
            <person name="Custer J.M."/>
            <person name="Vargas K.M."/>
            <person name="Ehmke E.E."/>
            <person name="Yoder A.D."/>
            <person name="Varsani A."/>
        </authorList>
    </citation>
    <scope>NUCLEOTIDE SEQUENCE</scope>
    <source>
        <strain evidence="2">Duke_24SS_10</strain>
        <strain evidence="3">Duke_25SS_41</strain>
    </source>
</reference>
<evidence type="ECO:0000259" key="1">
    <source>
        <dbReference type="Pfam" id="PF00263"/>
    </source>
</evidence>
<dbReference type="EMBL" id="PP511698">
    <property type="protein sequence ID" value="XCD06656.1"/>
    <property type="molecule type" value="Genomic_DNA"/>
</dbReference>
<dbReference type="GO" id="GO:0009306">
    <property type="term" value="P:protein secretion"/>
    <property type="evidence" value="ECO:0007669"/>
    <property type="project" value="InterPro"/>
</dbReference>
<protein>
    <submittedName>
        <fullName evidence="3">GspD protein</fullName>
    </submittedName>
</protein>
<sequence>MRNLINTLFLCVFSFPVFAQVYTFNNAKLSQIVEVIADDLSIQGNFSVSADLLAQDKSLSFRIDTQQKDFTKAYKQLLADSGINLKIDGKTYRYFVLKPAEPVQPKKVLYKYKPAYRTPKELADAVSDKSAVSFTSDYIFFNDVPEEIAKFKQMMANADIPRKSVVLKGYLYATTKSKTDVNALTGVVNLLTGKLNYRFEANASQGYLNISSTALTALLPLLDSSSEYIQLSSPISKTLSGKQVTLKVGSSTPVLSGTVTNNGTVTQNIEYRDSGLVWQITPTVFSNRIELDFYQSDSTFKTTETGVNNTPTLDNRSLTTTVSMRSGDVVILAGYGLEEKTKKSEGWGFLSGKSDNINRSDFVLLLQAVVE</sequence>
<dbReference type="Pfam" id="PF00263">
    <property type="entry name" value="Secretin"/>
    <property type="match status" value="1"/>
</dbReference>
<dbReference type="InterPro" id="IPR004846">
    <property type="entry name" value="T2SS/T3SS_dom"/>
</dbReference>
<dbReference type="PANTHER" id="PTHR30332:SF17">
    <property type="entry name" value="TYPE IV PILIATION SYSTEM PROTEIN DR_0774-RELATED"/>
    <property type="match status" value="1"/>
</dbReference>
<evidence type="ECO:0000313" key="2">
    <source>
        <dbReference type="EMBL" id="XCD05905.1"/>
    </source>
</evidence>
<name>A0AAU8B6U8_9VIRU</name>
<dbReference type="InterPro" id="IPR050810">
    <property type="entry name" value="Bact_Secretion_Sys_Channel"/>
</dbReference>
<organism evidence="3">
    <name type="scientific">Dulem virus 56</name>
    <dbReference type="NCBI Taxonomy" id="3145767"/>
    <lineage>
        <taxon>Viruses</taxon>
        <taxon>Monodnaviria</taxon>
        <taxon>Loebvirae</taxon>
        <taxon>Hofneiviricota</taxon>
        <taxon>Faserviricetes</taxon>
        <taxon>Tubulavirales</taxon>
        <taxon>Inoviridae</taxon>
        <taxon>Inovirus</taxon>
    </lineage>
</organism>
<dbReference type="PANTHER" id="PTHR30332">
    <property type="entry name" value="PROBABLE GENERAL SECRETION PATHWAY PROTEIN D"/>
    <property type="match status" value="1"/>
</dbReference>
<proteinExistence type="predicted"/>
<evidence type="ECO:0000313" key="3">
    <source>
        <dbReference type="EMBL" id="XCD06656.1"/>
    </source>
</evidence>